<dbReference type="EMBL" id="JAKROA010000001">
    <property type="protein sequence ID" value="KAL5111545.1"/>
    <property type="molecule type" value="Genomic_DNA"/>
</dbReference>
<dbReference type="PANTHER" id="PTHR45737">
    <property type="entry name" value="VON WILLEBRAND FACTOR A DOMAIN-CONTAINING PROTEIN 5A"/>
    <property type="match status" value="1"/>
</dbReference>
<dbReference type="Gene3D" id="3.40.50.410">
    <property type="entry name" value="von Willebrand factor, type A domain"/>
    <property type="match status" value="1"/>
</dbReference>
<feature type="domain" description="VWFA" evidence="1">
    <location>
        <begin position="285"/>
        <end position="462"/>
    </location>
</feature>
<organism evidence="3 4">
    <name type="scientific">Taenia crassiceps</name>
    <dbReference type="NCBI Taxonomy" id="6207"/>
    <lineage>
        <taxon>Eukaryota</taxon>
        <taxon>Metazoa</taxon>
        <taxon>Spiralia</taxon>
        <taxon>Lophotrochozoa</taxon>
        <taxon>Platyhelminthes</taxon>
        <taxon>Cestoda</taxon>
        <taxon>Eucestoda</taxon>
        <taxon>Cyclophyllidea</taxon>
        <taxon>Taeniidae</taxon>
        <taxon>Taenia</taxon>
    </lineage>
</organism>
<dbReference type="Pfam" id="PF13768">
    <property type="entry name" value="VWA_3"/>
    <property type="match status" value="1"/>
</dbReference>
<dbReference type="PROSITE" id="PS50234">
    <property type="entry name" value="VWFA"/>
    <property type="match status" value="1"/>
</dbReference>
<accession>A0ABR4QPH2</accession>
<dbReference type="InterPro" id="IPR013694">
    <property type="entry name" value="VIT"/>
</dbReference>
<dbReference type="SMART" id="SM00609">
    <property type="entry name" value="VIT"/>
    <property type="match status" value="1"/>
</dbReference>
<evidence type="ECO:0000313" key="4">
    <source>
        <dbReference type="Proteomes" id="UP001651158"/>
    </source>
</evidence>
<dbReference type="PROSITE" id="PS51468">
    <property type="entry name" value="VIT"/>
    <property type="match status" value="1"/>
</dbReference>
<feature type="domain" description="VIT" evidence="2">
    <location>
        <begin position="1"/>
        <end position="131"/>
    </location>
</feature>
<dbReference type="InterPro" id="IPR002035">
    <property type="entry name" value="VWF_A"/>
</dbReference>
<keyword evidence="4" id="KW-1185">Reference proteome</keyword>
<comment type="caution">
    <text evidence="3">The sequence shown here is derived from an EMBL/GenBank/DDBJ whole genome shotgun (WGS) entry which is preliminary data.</text>
</comment>
<dbReference type="Pfam" id="PF08487">
    <property type="entry name" value="VIT"/>
    <property type="match status" value="1"/>
</dbReference>
<dbReference type="Proteomes" id="UP001651158">
    <property type="component" value="Unassembled WGS sequence"/>
</dbReference>
<gene>
    <name evidence="3" type="ORF">TcWFU_002279</name>
</gene>
<reference evidence="3 4" key="1">
    <citation type="journal article" date="2022" name="Front. Cell. Infect. Microbiol.">
        <title>The Genomes of Two Strains of Taenia crassiceps the Animal Model for the Study of Human Cysticercosis.</title>
        <authorList>
            <person name="Bobes R.J."/>
            <person name="Estrada K."/>
            <person name="Rios-Valencia D.G."/>
            <person name="Calderon-Gallegos A."/>
            <person name="de la Torre P."/>
            <person name="Carrero J.C."/>
            <person name="Sanchez-Flores A."/>
            <person name="Laclette J.P."/>
        </authorList>
    </citation>
    <scope>NUCLEOTIDE SEQUENCE [LARGE SCALE GENOMIC DNA]</scope>
    <source>
        <strain evidence="3">WFUcys</strain>
    </source>
</reference>
<dbReference type="PANTHER" id="PTHR45737:SF6">
    <property type="entry name" value="VON WILLEBRAND FACTOR A DOMAIN-CONTAINING PROTEIN 5A"/>
    <property type="match status" value="1"/>
</dbReference>
<name>A0ABR4QPH2_9CEST</name>
<protein>
    <submittedName>
        <fullName evidence="3">von Willebrand factor A domain-containing protein 5A</fullName>
    </submittedName>
</protein>
<dbReference type="InterPro" id="IPR036465">
    <property type="entry name" value="vWFA_dom_sf"/>
</dbReference>
<proteinExistence type="predicted"/>
<dbReference type="SMART" id="SM00327">
    <property type="entry name" value="VWA"/>
    <property type="match status" value="1"/>
</dbReference>
<evidence type="ECO:0000259" key="2">
    <source>
        <dbReference type="PROSITE" id="PS51468"/>
    </source>
</evidence>
<sequence length="790" mass="86690">MHGLIISDKWPQVPVSLEKFDAHAAIINNNAEVSCEFIYKNSTSVINESEFAFPLESTAAVYYFEAVIGSKHLVANCRERIEAEGTYGEAVEAGHTAFMMQEEYTMGDMFRIKIGNIPAEETIKLIFKYVVPLYLREVDKTVERFAGLDEPFVLVFSMPLKLGGRYDPNPGAHDRAAAPQIPTKMSFTADIHASGGIASVTSAHYQFQVKYADGRKEHAEVSVVGNLDLSHDFELELALQKPHVLCAPCELGCTNKGGFLGMHCVTATFIPDIPRSQASDGDKREIIFVIDRSGSMSGSKIAKTKESLLLFLKSLPKKCRFQIVGFGSTFHPLFPQPVDYNKRNVARALDYQKSLSADMGGTEVLAVLKFVYDTPVTGAGWYKYIIFLTDGEICNQDEVIGLITRNQASARLFAIGLGEEVSTSLIRGVARAGRGTAAFLRSEDNLRAATMSVLGSALQPTLTDVELKWDVKVDGKTTDILTIPSQLPPLFSGVFMTAFGLIQAGESKSPRVEGTLKLSYKLEDKTHSQEAAVQGLPVENENLGLHRLAAKAQLVELMDQHSALHSSVGNKVDESVRSEIRQQIVDVSTNTNVISPFTSFAGVDPDKIENFVRPPARRPITESCNMFFAESCVDGASSADFDVAPQMNSPCAGGAPFGSSKVTFHNAKRKMSKSRGFGEGLTPSAPADEVVLIVELQDFDGYWPLSKDLAKLFKLPLSQLTSSKPSDVNDTKMWATALVVSYLRMHMASRKEEWEMVVQKAMDWLKETCSNPETLVEKAEMVLAKLLPES</sequence>
<evidence type="ECO:0000313" key="3">
    <source>
        <dbReference type="EMBL" id="KAL5111545.1"/>
    </source>
</evidence>
<dbReference type="SUPFAM" id="SSF53300">
    <property type="entry name" value="vWA-like"/>
    <property type="match status" value="1"/>
</dbReference>
<evidence type="ECO:0000259" key="1">
    <source>
        <dbReference type="PROSITE" id="PS50234"/>
    </source>
</evidence>